<accession>A0A1W4WH56</accession>
<feature type="compositionally biased region" description="Low complexity" evidence="2">
    <location>
        <begin position="1105"/>
        <end position="1136"/>
    </location>
</feature>
<feature type="region of interest" description="Disordered" evidence="2">
    <location>
        <begin position="1"/>
        <end position="42"/>
    </location>
</feature>
<dbReference type="RefSeq" id="XP_018323281.1">
    <property type="nucleotide sequence ID" value="XM_018467779.1"/>
</dbReference>
<evidence type="ECO:0000313" key="4">
    <source>
        <dbReference type="RefSeq" id="XP_018323281.1"/>
    </source>
</evidence>
<keyword evidence="3" id="KW-1185">Reference proteome</keyword>
<feature type="compositionally biased region" description="Polar residues" evidence="2">
    <location>
        <begin position="189"/>
        <end position="198"/>
    </location>
</feature>
<dbReference type="GeneID" id="108735698"/>
<feature type="region of interest" description="Disordered" evidence="2">
    <location>
        <begin position="539"/>
        <end position="562"/>
    </location>
</feature>
<feature type="compositionally biased region" description="Polar residues" evidence="2">
    <location>
        <begin position="1493"/>
        <end position="1504"/>
    </location>
</feature>
<evidence type="ECO:0000256" key="2">
    <source>
        <dbReference type="SAM" id="MobiDB-lite"/>
    </source>
</evidence>
<evidence type="ECO:0000256" key="1">
    <source>
        <dbReference type="SAM" id="Coils"/>
    </source>
</evidence>
<dbReference type="STRING" id="224129.A0A1W4WH56"/>
<feature type="coiled-coil region" evidence="1">
    <location>
        <begin position="81"/>
        <end position="118"/>
    </location>
</feature>
<feature type="compositionally biased region" description="Acidic residues" evidence="2">
    <location>
        <begin position="1029"/>
        <end position="1038"/>
    </location>
</feature>
<reference evidence="4" key="1">
    <citation type="submission" date="2025-08" db="UniProtKB">
        <authorList>
            <consortium name="RefSeq"/>
        </authorList>
    </citation>
    <scope>IDENTIFICATION</scope>
    <source>
        <tissue evidence="4">Entire body</tissue>
    </source>
</reference>
<feature type="compositionally biased region" description="Basic and acidic residues" evidence="2">
    <location>
        <begin position="293"/>
        <end position="310"/>
    </location>
</feature>
<sequence>MNDTLHPSSSSTSPESKIPKERDNDATKLPTPPPDPKKGEANQEILDKERELLQYLISLQQRNSQRTFTRSDSIFGPAIAIEEAFNHLEKLYKLMEQLLNLRQQNARLQRRVRDLEYLRNLEKMNRNVEINVERVCLPNVEEETALAENLFDTLLAIGRKDDKLKTWNQSRFRQSLLRKQRGRRISVSIGENKNQQQYDRTRPRRASASYQPSKISKWTKVKAAFKWEKASNNVSNAKSQDSGIGSIHPINCEVARYLRVPSASEEPGTSPGDSGAADGSSPASLSTASSVDNLHEQERKEQPDRRSGDENRRFFCYDNILQNKDDKDNVKRRRHTLSCRSDDIKLDEIVVESSNEDAFEAEENEEDRIPRRVKEKYKEILNDIKNQNSTNKSDTSERVSRWNRIKKAFLNDPVSPDGDPQLSTDEETNVFTFKLDEYSGNSSGVNTLKIQAEIQKNYEQLQKKLSQEFQVKLQEWEKMKSHSPSVYSEEQKDEAFLKKMEEWQRIKSHPSKLQAIEMMKQENLPPDFKKKLQEWQRIKKSSTKEEPMPSSSSNVPSRSKWKPNLLLLPDDATWKQTKQLQDNNCNLTPPISPTKLTKKIKDSTHKEFTWLEKELGKIDKEKQRLEREKQKFMEREQRLTKLGKSVMGNGNKKEIFIHTPSGFHRFEGISKKFTQKLYEWEKSQGIGPESSTIALLSSGLGLTPKSYFIDQQGKPFSTYGGLTLMRSKSDDSLMVNNLNGTISHQPSSLSLNHVEELERECMLPVSESTLDDDVFTNDRNIDEPEAIIVEVEDIVEETASPLEERPKEMLFPVYHRQPDDKIWPCKSHQMAENNTSKYDRITKDISELISEISEIDKKHGEETIEDPLRRGCDNDSLKANNIAKQLSNTEQVLEKLEVLKCVVDDTRTPQGYGFPLKHLTNVEESVQELLKKLTLKVEDLKDELTQKLDALNIQTNRQGQQQKDIPNETSEINNIIGDLKRYMDRMVATSATVKENVNVDDKERQDQVKQGAIKKRFRLKPVVSKNEDATDDSDEDDDRNVHLVRSTHRSRTTADSKSRWKRSKVQDCEKNSNVIPENALVQTTKKLFDPVTDKKIEENVNHSNVNNCSVSSFSYQKRSSNTRRLPPLPSSPNSQRKTPKEISPCIRLMMNRYNQKVSEQDVHSLKSTPSSGSVSPVAWRSPLSEKRVKVQTQRYLMELRKQSTESQVQKSASVGHLRTNDEKKQSQLSQKSEGKISRSVSAGVIQNLHSRVQKSITKGNNEQQEENLREDKKLRPTSLKLNIIPYEEIQSDSRSYRLKKSREDFLASAPIKTAQVSLSVQPDPLSAPVAMETDKTIVYPSRNRLSQVSVESESSCDSSTWHGLLMKSASAGMINIDADSYKQFDAAAFHRDGYVSLPRSPKKTKEDNFLISSKSALANLASKFRKVKMRRHNKDPKNKKNMNTITALCRQSLVVDINSETSSQSNSEQSSRKNSVLAGNPGERNESGAAGSSCPSEETLLNTSSKERWTMKRPKIFTKYNQ</sequence>
<feature type="region of interest" description="Disordered" evidence="2">
    <location>
        <begin position="187"/>
        <end position="213"/>
    </location>
</feature>
<feature type="compositionally biased region" description="Low complexity" evidence="2">
    <location>
        <begin position="270"/>
        <end position="290"/>
    </location>
</feature>
<keyword evidence="1" id="KW-0175">Coiled coil</keyword>
<dbReference type="KEGG" id="apln:108735698"/>
<feature type="region of interest" description="Disordered" evidence="2">
    <location>
        <begin position="1201"/>
        <end position="1272"/>
    </location>
</feature>
<feature type="compositionally biased region" description="Polar residues" evidence="2">
    <location>
        <begin position="1247"/>
        <end position="1262"/>
    </location>
</feature>
<dbReference type="InParanoid" id="A0A1W4WH56"/>
<feature type="coiled-coil region" evidence="1">
    <location>
        <begin position="923"/>
        <end position="957"/>
    </location>
</feature>
<feature type="compositionally biased region" description="Basic and acidic residues" evidence="2">
    <location>
        <begin position="17"/>
        <end position="26"/>
    </location>
</feature>
<feature type="compositionally biased region" description="Polar residues" evidence="2">
    <location>
        <begin position="1165"/>
        <end position="1174"/>
    </location>
</feature>
<organism evidence="3 4">
    <name type="scientific">Agrilus planipennis</name>
    <name type="common">Emerald ash borer</name>
    <name type="synonym">Agrilus marcopoli</name>
    <dbReference type="NCBI Taxonomy" id="224129"/>
    <lineage>
        <taxon>Eukaryota</taxon>
        <taxon>Metazoa</taxon>
        <taxon>Ecdysozoa</taxon>
        <taxon>Arthropoda</taxon>
        <taxon>Hexapoda</taxon>
        <taxon>Insecta</taxon>
        <taxon>Pterygota</taxon>
        <taxon>Neoptera</taxon>
        <taxon>Endopterygota</taxon>
        <taxon>Coleoptera</taxon>
        <taxon>Polyphaga</taxon>
        <taxon>Elateriformia</taxon>
        <taxon>Buprestoidea</taxon>
        <taxon>Buprestidae</taxon>
        <taxon>Agrilinae</taxon>
        <taxon>Agrilus</taxon>
    </lineage>
</organism>
<evidence type="ECO:0000313" key="3">
    <source>
        <dbReference type="Proteomes" id="UP000192223"/>
    </source>
</evidence>
<protein>
    <submittedName>
        <fullName evidence="4">Uncharacterized protein LOC108735698</fullName>
    </submittedName>
</protein>
<feature type="region of interest" description="Disordered" evidence="2">
    <location>
        <begin position="1105"/>
        <end position="1140"/>
    </location>
</feature>
<feature type="compositionally biased region" description="Low complexity" evidence="2">
    <location>
        <begin position="7"/>
        <end position="16"/>
    </location>
</feature>
<gene>
    <name evidence="4" type="primary">LOC108735698</name>
</gene>
<name>A0A1W4WH56_AGRPL</name>
<dbReference type="FunCoup" id="A0A1W4WH56">
    <property type="interactions" value="1"/>
</dbReference>
<feature type="region of interest" description="Disordered" evidence="2">
    <location>
        <begin position="1458"/>
        <end position="1522"/>
    </location>
</feature>
<feature type="region of interest" description="Disordered" evidence="2">
    <location>
        <begin position="1022"/>
        <end position="1071"/>
    </location>
</feature>
<dbReference type="OrthoDB" id="8191083at2759"/>
<proteinExistence type="predicted"/>
<feature type="compositionally biased region" description="Basic and acidic residues" evidence="2">
    <location>
        <begin position="1052"/>
        <end position="1070"/>
    </location>
</feature>
<feature type="compositionally biased region" description="Low complexity" evidence="2">
    <location>
        <begin position="1458"/>
        <end position="1469"/>
    </location>
</feature>
<feature type="region of interest" description="Disordered" evidence="2">
    <location>
        <begin position="1157"/>
        <end position="1186"/>
    </location>
</feature>
<dbReference type="Proteomes" id="UP000192223">
    <property type="component" value="Unplaced"/>
</dbReference>
<feature type="coiled-coil region" evidence="1">
    <location>
        <begin position="838"/>
        <end position="899"/>
    </location>
</feature>
<feature type="coiled-coil region" evidence="1">
    <location>
        <begin position="608"/>
        <end position="642"/>
    </location>
</feature>
<feature type="region of interest" description="Disordered" evidence="2">
    <location>
        <begin position="261"/>
        <end position="310"/>
    </location>
</feature>
<feature type="compositionally biased region" description="Low complexity" evidence="2">
    <location>
        <begin position="548"/>
        <end position="558"/>
    </location>
</feature>